<dbReference type="CDD" id="cd07138">
    <property type="entry name" value="ALDH_CddD_SSP0762"/>
    <property type="match status" value="1"/>
</dbReference>
<evidence type="ECO:0000313" key="6">
    <source>
        <dbReference type="EMBL" id="MEM4989306.1"/>
    </source>
</evidence>
<dbReference type="InterPro" id="IPR016163">
    <property type="entry name" value="Ald_DH_C"/>
</dbReference>
<evidence type="ECO:0000256" key="4">
    <source>
        <dbReference type="RuleBase" id="RU003345"/>
    </source>
</evidence>
<evidence type="ECO:0000256" key="1">
    <source>
        <dbReference type="ARBA" id="ARBA00009986"/>
    </source>
</evidence>
<gene>
    <name evidence="6" type="ORF">V8G57_18110</name>
</gene>
<comment type="similarity">
    <text evidence="1 4">Belongs to the aldehyde dehydrogenase family.</text>
</comment>
<keyword evidence="2 4" id="KW-0560">Oxidoreductase</keyword>
<dbReference type="SUPFAM" id="SSF53720">
    <property type="entry name" value="ALDH-like"/>
    <property type="match status" value="1"/>
</dbReference>
<dbReference type="InterPro" id="IPR015590">
    <property type="entry name" value="Aldehyde_DH_dom"/>
</dbReference>
<dbReference type="InterPro" id="IPR016161">
    <property type="entry name" value="Ald_DH/histidinol_DH"/>
</dbReference>
<name>A0ABU9PZ63_9BURK</name>
<protein>
    <submittedName>
        <fullName evidence="6">Aldehyde dehydrogenase family protein</fullName>
    </submittedName>
</protein>
<dbReference type="Gene3D" id="3.40.309.10">
    <property type="entry name" value="Aldehyde Dehydrogenase, Chain A, domain 2"/>
    <property type="match status" value="1"/>
</dbReference>
<dbReference type="EMBL" id="JBANDC010000013">
    <property type="protein sequence ID" value="MEM4989306.1"/>
    <property type="molecule type" value="Genomic_DNA"/>
</dbReference>
<proteinExistence type="inferred from homology"/>
<feature type="active site" evidence="3">
    <location>
        <position position="244"/>
    </location>
</feature>
<reference evidence="6 7" key="1">
    <citation type="submission" date="2024-02" db="EMBL/GenBank/DDBJ databases">
        <title>Draft genome sequence of Collimonas sp. strain H4R21, an effective mineral-weathering bacterial strain isolated from the beech rhizosphere.</title>
        <authorList>
            <person name="Morin E."/>
            <person name="Uroz S."/>
            <person name="Leveau J.H.J."/>
            <person name="Kumar R."/>
            <person name="Rey M.W."/>
            <person name="Pham J."/>
        </authorList>
    </citation>
    <scope>NUCLEOTIDE SEQUENCE [LARGE SCALE GENOMIC DNA]</scope>
    <source>
        <strain evidence="6 7">H4R21</strain>
    </source>
</reference>
<dbReference type="PANTHER" id="PTHR42804:SF1">
    <property type="entry name" value="ALDEHYDE DEHYDROGENASE-RELATED"/>
    <property type="match status" value="1"/>
</dbReference>
<comment type="caution">
    <text evidence="6">The sequence shown here is derived from an EMBL/GenBank/DDBJ whole genome shotgun (WGS) entry which is preliminary data.</text>
</comment>
<dbReference type="InterPro" id="IPR016162">
    <property type="entry name" value="Ald_DH_N"/>
</dbReference>
<evidence type="ECO:0000313" key="7">
    <source>
        <dbReference type="Proteomes" id="UP001495910"/>
    </source>
</evidence>
<organism evidence="6 7">
    <name type="scientific">Collimonas rhizosphaerae</name>
    <dbReference type="NCBI Taxonomy" id="3126357"/>
    <lineage>
        <taxon>Bacteria</taxon>
        <taxon>Pseudomonadati</taxon>
        <taxon>Pseudomonadota</taxon>
        <taxon>Betaproteobacteria</taxon>
        <taxon>Burkholderiales</taxon>
        <taxon>Oxalobacteraceae</taxon>
        <taxon>Collimonas</taxon>
    </lineage>
</organism>
<accession>A0ABU9PZ63</accession>
<dbReference type="Pfam" id="PF00171">
    <property type="entry name" value="Aldedh"/>
    <property type="match status" value="1"/>
</dbReference>
<keyword evidence="7" id="KW-1185">Reference proteome</keyword>
<dbReference type="RefSeq" id="WP_342830556.1">
    <property type="nucleotide sequence ID" value="NZ_JBANDC010000013.1"/>
</dbReference>
<evidence type="ECO:0000256" key="3">
    <source>
        <dbReference type="PROSITE-ProRule" id="PRU10007"/>
    </source>
</evidence>
<sequence>MKTVDHIYINGRFIKPHGTEIFELVNPSTRTVIGKVTLADEQDAQAAIAAAKAAYKSFSQTTKEQRMAYLQRLHDAVAARSDELRETMIEEYGGPYRTSSATTQRAANSFLQARELLKTFDFVKHVGISKVVLEPLGVVGLITPWNANYGFICSKLAMAIAAGSTAVIKPSELSSLQTQLLTECLHAAGLPAGVFNIVTGRGATVGAEITRHPDIAKISFTGSTDVGKTIARGAVDTMKRVTLELGGKSPNVILDDADLEQAIPVAIAAATVNSGQACMAGTRLIVPASRLDEVKRLAAKAMQALQVGDPHNPDTAIGPMVSQTQYDRVQRYIRLGVEEGAELLVGGAGHPAGLDQGYFVQPTVFANVTMDMRIAKEEIFGPVLVILSYATEEEAIDIANDTVYGLHAFVSSADVGRANKVAARIVAGRVFINGMYDEPRAPFGGFKQSGIGREFGTYGLEAYLEPKAVMGHGETSNENAQ</sequence>
<evidence type="ECO:0000256" key="2">
    <source>
        <dbReference type="ARBA" id="ARBA00023002"/>
    </source>
</evidence>
<dbReference type="Gene3D" id="3.40.605.10">
    <property type="entry name" value="Aldehyde Dehydrogenase, Chain A, domain 1"/>
    <property type="match status" value="1"/>
</dbReference>
<evidence type="ECO:0000259" key="5">
    <source>
        <dbReference type="Pfam" id="PF00171"/>
    </source>
</evidence>
<dbReference type="Proteomes" id="UP001495910">
    <property type="component" value="Unassembled WGS sequence"/>
</dbReference>
<dbReference type="PROSITE" id="PS00687">
    <property type="entry name" value="ALDEHYDE_DEHYDR_GLU"/>
    <property type="match status" value="1"/>
</dbReference>
<dbReference type="PANTHER" id="PTHR42804">
    <property type="entry name" value="ALDEHYDE DEHYDROGENASE"/>
    <property type="match status" value="1"/>
</dbReference>
<dbReference type="InterPro" id="IPR029510">
    <property type="entry name" value="Ald_DH_CS_GLU"/>
</dbReference>
<feature type="domain" description="Aldehyde dehydrogenase" evidence="5">
    <location>
        <begin position="14"/>
        <end position="469"/>
    </location>
</feature>